<name>A0A7J0CVV4_STRMI</name>
<keyword evidence="3" id="KW-0808">Transferase</keyword>
<dbReference type="InterPro" id="IPR050482">
    <property type="entry name" value="Sensor_HK_TwoCompSys"/>
</dbReference>
<dbReference type="Gene3D" id="3.30.565.10">
    <property type="entry name" value="Histidine kinase-like ATPase, C-terminal domain"/>
    <property type="match status" value="1"/>
</dbReference>
<evidence type="ECO:0000256" key="3">
    <source>
        <dbReference type="ARBA" id="ARBA00022679"/>
    </source>
</evidence>
<dbReference type="PRINTS" id="PR00344">
    <property type="entry name" value="BCTRLSENSOR"/>
</dbReference>
<protein>
    <recommendedName>
        <fullName evidence="2">histidine kinase</fullName>
        <ecNumber evidence="2">2.7.13.3</ecNumber>
    </recommendedName>
</protein>
<sequence>MVLDVGDNGRGFTVESGAVRSPHTVRGHGLPAIRARVHQLGGTLTIESAPGEGTVLSAEIPLAPTALTAPEAPA</sequence>
<dbReference type="PANTHER" id="PTHR24421:SF62">
    <property type="entry name" value="SENSORY TRANSDUCTION HISTIDINE KINASE"/>
    <property type="match status" value="1"/>
</dbReference>
<dbReference type="EC" id="2.7.13.3" evidence="2"/>
<evidence type="ECO:0000256" key="2">
    <source>
        <dbReference type="ARBA" id="ARBA00012438"/>
    </source>
</evidence>
<dbReference type="Proteomes" id="UP000498740">
    <property type="component" value="Unassembled WGS sequence"/>
</dbReference>
<evidence type="ECO:0000256" key="6">
    <source>
        <dbReference type="SAM" id="MobiDB-lite"/>
    </source>
</evidence>
<proteinExistence type="predicted"/>
<feature type="region of interest" description="Disordered" evidence="6">
    <location>
        <begin position="1"/>
        <end position="26"/>
    </location>
</feature>
<keyword evidence="5" id="KW-0902">Two-component regulatory system</keyword>
<dbReference type="SUPFAM" id="SSF55874">
    <property type="entry name" value="ATPase domain of HSP90 chaperone/DNA topoisomerase II/histidine kinase"/>
    <property type="match status" value="1"/>
</dbReference>
<comment type="caution">
    <text evidence="8">The sequence shown here is derived from an EMBL/GenBank/DDBJ whole genome shotgun (WGS) entry which is preliminary data.</text>
</comment>
<keyword evidence="4" id="KW-0418">Kinase</keyword>
<evidence type="ECO:0000256" key="4">
    <source>
        <dbReference type="ARBA" id="ARBA00022777"/>
    </source>
</evidence>
<comment type="catalytic activity">
    <reaction evidence="1">
        <text>ATP + protein L-histidine = ADP + protein N-phospho-L-histidine.</text>
        <dbReference type="EC" id="2.7.13.3"/>
    </reaction>
</comment>
<dbReference type="AlphaFoldDB" id="A0A7J0CVV4"/>
<gene>
    <name evidence="8" type="ORF">Smic_44430</name>
</gene>
<evidence type="ECO:0000313" key="8">
    <source>
        <dbReference type="EMBL" id="GFN05887.1"/>
    </source>
</evidence>
<dbReference type="PANTHER" id="PTHR24421">
    <property type="entry name" value="NITRATE/NITRITE SENSOR PROTEIN NARX-RELATED"/>
    <property type="match status" value="1"/>
</dbReference>
<accession>A0A7J0CVV4</accession>
<evidence type="ECO:0000256" key="1">
    <source>
        <dbReference type="ARBA" id="ARBA00000085"/>
    </source>
</evidence>
<dbReference type="InterPro" id="IPR003594">
    <property type="entry name" value="HATPase_dom"/>
</dbReference>
<evidence type="ECO:0000313" key="9">
    <source>
        <dbReference type="Proteomes" id="UP000498740"/>
    </source>
</evidence>
<organism evidence="8 9">
    <name type="scientific">Streptomyces microflavus</name>
    <name type="common">Streptomyces lipmanii</name>
    <dbReference type="NCBI Taxonomy" id="1919"/>
    <lineage>
        <taxon>Bacteria</taxon>
        <taxon>Bacillati</taxon>
        <taxon>Actinomycetota</taxon>
        <taxon>Actinomycetes</taxon>
        <taxon>Kitasatosporales</taxon>
        <taxon>Streptomycetaceae</taxon>
        <taxon>Streptomyces</taxon>
    </lineage>
</organism>
<dbReference type="GO" id="GO:0004673">
    <property type="term" value="F:protein histidine kinase activity"/>
    <property type="evidence" value="ECO:0007669"/>
    <property type="project" value="UniProtKB-EC"/>
</dbReference>
<dbReference type="InterPro" id="IPR036890">
    <property type="entry name" value="HATPase_C_sf"/>
</dbReference>
<feature type="domain" description="Histidine kinase/HSP90-like ATPase" evidence="7">
    <location>
        <begin position="2"/>
        <end position="63"/>
    </location>
</feature>
<evidence type="ECO:0000259" key="7">
    <source>
        <dbReference type="Pfam" id="PF02518"/>
    </source>
</evidence>
<dbReference type="Pfam" id="PF02518">
    <property type="entry name" value="HATPase_c"/>
    <property type="match status" value="1"/>
</dbReference>
<dbReference type="InterPro" id="IPR004358">
    <property type="entry name" value="Sig_transdc_His_kin-like_C"/>
</dbReference>
<reference evidence="8 9" key="1">
    <citation type="submission" date="2020-05" db="EMBL/GenBank/DDBJ databases">
        <title>Whole genome shotgun sequence of Streptomyces microflavus NBRC 13062.</title>
        <authorList>
            <person name="Komaki H."/>
            <person name="Tamura T."/>
        </authorList>
    </citation>
    <scope>NUCLEOTIDE SEQUENCE [LARGE SCALE GENOMIC DNA]</scope>
    <source>
        <strain evidence="8 9">NBRC 13062</strain>
    </source>
</reference>
<dbReference type="GO" id="GO:0000160">
    <property type="term" value="P:phosphorelay signal transduction system"/>
    <property type="evidence" value="ECO:0007669"/>
    <property type="project" value="UniProtKB-KW"/>
</dbReference>
<evidence type="ECO:0000256" key="5">
    <source>
        <dbReference type="ARBA" id="ARBA00023012"/>
    </source>
</evidence>
<dbReference type="EMBL" id="BLWD01000001">
    <property type="protein sequence ID" value="GFN05887.1"/>
    <property type="molecule type" value="Genomic_DNA"/>
</dbReference>